<name>X1I0H2_9ZZZZ</name>
<accession>X1I0H2</accession>
<feature type="non-terminal residue" evidence="4">
    <location>
        <position position="83"/>
    </location>
</feature>
<protein>
    <submittedName>
        <fullName evidence="4">Uncharacterized protein</fullName>
    </submittedName>
</protein>
<dbReference type="EMBL" id="BARU01029032">
    <property type="protein sequence ID" value="GAH62820.1"/>
    <property type="molecule type" value="Genomic_DNA"/>
</dbReference>
<evidence type="ECO:0000256" key="1">
    <source>
        <dbReference type="ARBA" id="ARBA00022723"/>
    </source>
</evidence>
<proteinExistence type="predicted"/>
<organism evidence="4">
    <name type="scientific">marine sediment metagenome</name>
    <dbReference type="NCBI Taxonomy" id="412755"/>
    <lineage>
        <taxon>unclassified sequences</taxon>
        <taxon>metagenomes</taxon>
        <taxon>ecological metagenomes</taxon>
    </lineage>
</organism>
<dbReference type="InterPro" id="IPR040086">
    <property type="entry name" value="MJ0683-like"/>
</dbReference>
<evidence type="ECO:0000256" key="3">
    <source>
        <dbReference type="ARBA" id="ARBA00023014"/>
    </source>
</evidence>
<dbReference type="Gene3D" id="3.80.30.30">
    <property type="match status" value="1"/>
</dbReference>
<keyword evidence="3" id="KW-0411">Iron-sulfur</keyword>
<comment type="caution">
    <text evidence="4">The sequence shown here is derived from an EMBL/GenBank/DDBJ whole genome shotgun (WGS) entry which is preliminary data.</text>
</comment>
<evidence type="ECO:0000313" key="4">
    <source>
        <dbReference type="EMBL" id="GAH62820.1"/>
    </source>
</evidence>
<dbReference type="PANTHER" id="PTHR43432">
    <property type="entry name" value="SLR0285 PROTEIN"/>
    <property type="match status" value="1"/>
</dbReference>
<dbReference type="GO" id="GO:0046872">
    <property type="term" value="F:metal ion binding"/>
    <property type="evidence" value="ECO:0007669"/>
    <property type="project" value="UniProtKB-KW"/>
</dbReference>
<keyword evidence="1" id="KW-0479">Metal-binding</keyword>
<reference evidence="4" key="1">
    <citation type="journal article" date="2014" name="Front. Microbiol.">
        <title>High frequency of phylogenetically diverse reductive dehalogenase-homologous genes in deep subseafloor sedimentary metagenomes.</title>
        <authorList>
            <person name="Kawai M."/>
            <person name="Futagami T."/>
            <person name="Toyoda A."/>
            <person name="Takaki Y."/>
            <person name="Nishi S."/>
            <person name="Hori S."/>
            <person name="Arai W."/>
            <person name="Tsubouchi T."/>
            <person name="Morono Y."/>
            <person name="Uchiyama I."/>
            <person name="Ito T."/>
            <person name="Fujiyama A."/>
            <person name="Inagaki F."/>
            <person name="Takami H."/>
        </authorList>
    </citation>
    <scope>NUCLEOTIDE SEQUENCE</scope>
    <source>
        <strain evidence="4">Expedition CK06-06</strain>
    </source>
</reference>
<gene>
    <name evidence="4" type="ORF">S03H2_46258</name>
</gene>
<keyword evidence="2" id="KW-0408">Iron</keyword>
<dbReference type="GO" id="GO:0051536">
    <property type="term" value="F:iron-sulfur cluster binding"/>
    <property type="evidence" value="ECO:0007669"/>
    <property type="project" value="UniProtKB-KW"/>
</dbReference>
<sequence>MKRTTGHKEPWGEFVDVKINAPDLLQQEIDKKPPGRVWISGVCDPYQPIETRYELTRECLEILVEHDWPITIQTKSALVVRDI</sequence>
<dbReference type="AlphaFoldDB" id="X1I0H2"/>
<dbReference type="PANTHER" id="PTHR43432:SF6">
    <property type="entry name" value="RADICAL SAM CORE DOMAIN-CONTAINING PROTEIN"/>
    <property type="match status" value="1"/>
</dbReference>
<evidence type="ECO:0000256" key="2">
    <source>
        <dbReference type="ARBA" id="ARBA00023004"/>
    </source>
</evidence>